<gene>
    <name evidence="4" type="ORF">BIY23_02200</name>
</gene>
<organism evidence="4 5">
    <name type="scientific">Wolbachia pipientis</name>
    <dbReference type="NCBI Taxonomy" id="955"/>
    <lineage>
        <taxon>Bacteria</taxon>
        <taxon>Pseudomonadati</taxon>
        <taxon>Pseudomonadota</taxon>
        <taxon>Alphaproteobacteria</taxon>
        <taxon>Rickettsiales</taxon>
        <taxon>Anaplasmataceae</taxon>
        <taxon>Wolbachieae</taxon>
        <taxon>Wolbachia</taxon>
    </lineage>
</organism>
<dbReference type="OrthoDB" id="7164403at2"/>
<dbReference type="PROSITE" id="PS50297">
    <property type="entry name" value="ANK_REP_REGION"/>
    <property type="match status" value="4"/>
</dbReference>
<dbReference type="PROSITE" id="PS50088">
    <property type="entry name" value="ANK_REPEAT"/>
    <property type="match status" value="5"/>
</dbReference>
<sequence length="240" mass="26636">MDVIKLTIENEADINQKSFDEYTPLYLAVLKGYTEIVELLLVHNASVHEQDNFCHIPLHASARSAKRNTRVAELLLENGAELNQQDYRGNTPLHVAVLEENELMVNFFLDKGADPNQKNGNESIHNEHTVKFLLEKGLSINPKKRDDAFTPLFIAAGIGHQNITRLLLDSGADPEIRNKDGKTALDLAKEAGHTEIIDMLEKHLSKKNTTNAKSVGVSTSLETCVSTSTSNMTIHKKGKN</sequence>
<name>A0A1E7QK16_WOLPI</name>
<keyword evidence="5" id="KW-1185">Reference proteome</keyword>
<evidence type="ECO:0000256" key="1">
    <source>
        <dbReference type="ARBA" id="ARBA00022737"/>
    </source>
</evidence>
<dbReference type="PRINTS" id="PR01415">
    <property type="entry name" value="ANKYRIN"/>
</dbReference>
<accession>A0A1E7QK16</accession>
<evidence type="ECO:0000256" key="2">
    <source>
        <dbReference type="ARBA" id="ARBA00023043"/>
    </source>
</evidence>
<feature type="repeat" description="ANK" evidence="3">
    <location>
        <begin position="57"/>
        <end position="87"/>
    </location>
</feature>
<dbReference type="Gene3D" id="1.25.40.20">
    <property type="entry name" value="Ankyrin repeat-containing domain"/>
    <property type="match status" value="3"/>
</dbReference>
<evidence type="ECO:0000313" key="4">
    <source>
        <dbReference type="EMBL" id="OEY86820.1"/>
    </source>
</evidence>
<feature type="repeat" description="ANK" evidence="3">
    <location>
        <begin position="180"/>
        <end position="212"/>
    </location>
</feature>
<evidence type="ECO:0000256" key="3">
    <source>
        <dbReference type="PROSITE-ProRule" id="PRU00023"/>
    </source>
</evidence>
<dbReference type="AlphaFoldDB" id="A0A1E7QK16"/>
<reference evidence="4 5" key="1">
    <citation type="submission" date="2016-09" db="EMBL/GenBank/DDBJ databases">
        <title>Genomic evidence for plant-parasitic nematodes as the earliest Wolbachia hosts.</title>
        <authorList>
            <person name="Brown A.M."/>
            <person name="Wasala S.K."/>
            <person name="Howe D.K."/>
            <person name="Peetz A.B."/>
            <person name="Zasada I.A."/>
            <person name="Denver D.R."/>
        </authorList>
    </citation>
    <scope>NUCLEOTIDE SEQUENCE [LARGE SCALE GENOMIC DNA]</scope>
    <source>
        <strain evidence="5">wPpe</strain>
    </source>
</reference>
<dbReference type="Proteomes" id="UP000175679">
    <property type="component" value="Unassembled WGS sequence"/>
</dbReference>
<evidence type="ECO:0000313" key="5">
    <source>
        <dbReference type="Proteomes" id="UP000175679"/>
    </source>
</evidence>
<dbReference type="Pfam" id="PF12796">
    <property type="entry name" value="Ank_2"/>
    <property type="match status" value="2"/>
</dbReference>
<protein>
    <submittedName>
        <fullName evidence="4">Uncharacterized protein</fullName>
    </submittedName>
</protein>
<dbReference type="EMBL" id="MJMG01000005">
    <property type="protein sequence ID" value="OEY86820.1"/>
    <property type="molecule type" value="Genomic_DNA"/>
</dbReference>
<dbReference type="Pfam" id="PF00023">
    <property type="entry name" value="Ank"/>
    <property type="match status" value="1"/>
</dbReference>
<dbReference type="PANTHER" id="PTHR24171">
    <property type="entry name" value="ANKYRIN REPEAT DOMAIN-CONTAINING PROTEIN 39-RELATED"/>
    <property type="match status" value="1"/>
</dbReference>
<feature type="repeat" description="ANK" evidence="3">
    <location>
        <begin position="88"/>
        <end position="120"/>
    </location>
</feature>
<comment type="caution">
    <text evidence="4">The sequence shown here is derived from an EMBL/GenBank/DDBJ whole genome shotgun (WGS) entry which is preliminary data.</text>
</comment>
<dbReference type="InterPro" id="IPR036770">
    <property type="entry name" value="Ankyrin_rpt-contain_sf"/>
</dbReference>
<keyword evidence="1" id="KW-0677">Repeat</keyword>
<dbReference type="SUPFAM" id="SSF48403">
    <property type="entry name" value="Ankyrin repeat"/>
    <property type="match status" value="1"/>
</dbReference>
<feature type="repeat" description="ANK" evidence="3">
    <location>
        <begin position="20"/>
        <end position="52"/>
    </location>
</feature>
<keyword evidence="2 3" id="KW-0040">ANK repeat</keyword>
<dbReference type="InterPro" id="IPR002110">
    <property type="entry name" value="Ankyrin_rpt"/>
</dbReference>
<feature type="repeat" description="ANK" evidence="3">
    <location>
        <begin position="147"/>
        <end position="179"/>
    </location>
</feature>
<dbReference type="SMART" id="SM00248">
    <property type="entry name" value="ANK"/>
    <property type="match status" value="5"/>
</dbReference>
<proteinExistence type="predicted"/>